<evidence type="ECO:0000313" key="4">
    <source>
        <dbReference type="EMBL" id="KAK2863297.1"/>
    </source>
</evidence>
<feature type="domain" description="ENPP1-3/EXOG-like endonuclease/phosphodiesterase" evidence="2">
    <location>
        <begin position="71"/>
        <end position="280"/>
    </location>
</feature>
<dbReference type="InterPro" id="IPR039015">
    <property type="entry name" value="ENDOD1"/>
</dbReference>
<dbReference type="InterPro" id="IPR044929">
    <property type="entry name" value="DNA/RNA_non-sp_Endonuclease_sf"/>
</dbReference>
<dbReference type="InterPro" id="IPR020821">
    <property type="entry name" value="ENPP1-3/EXOG-like_nuc-like"/>
</dbReference>
<dbReference type="PANTHER" id="PTHR21472:SF15">
    <property type="entry name" value="ENDONUCLEASE DOMAIN-CONTAINING 1 PROTEIN-RELATED"/>
    <property type="match status" value="1"/>
</dbReference>
<reference evidence="4" key="1">
    <citation type="submission" date="2023-07" db="EMBL/GenBank/DDBJ databases">
        <title>Chromosome-level Genome Assembly of Striped Snakehead (Channa striata).</title>
        <authorList>
            <person name="Liu H."/>
        </authorList>
    </citation>
    <scope>NUCLEOTIDE SEQUENCE</scope>
    <source>
        <strain evidence="4">Gz</strain>
        <tissue evidence="4">Muscle</tissue>
    </source>
</reference>
<dbReference type="GO" id="GO:0016787">
    <property type="term" value="F:hydrolase activity"/>
    <property type="evidence" value="ECO:0007669"/>
    <property type="project" value="InterPro"/>
</dbReference>
<evidence type="ECO:0000256" key="1">
    <source>
        <dbReference type="SAM" id="SignalP"/>
    </source>
</evidence>
<dbReference type="GO" id="GO:0046872">
    <property type="term" value="F:metal ion binding"/>
    <property type="evidence" value="ECO:0007669"/>
    <property type="project" value="InterPro"/>
</dbReference>
<feature type="signal peptide" evidence="1">
    <location>
        <begin position="1"/>
        <end position="25"/>
    </location>
</feature>
<dbReference type="EMBL" id="JAUPFM010000001">
    <property type="protein sequence ID" value="KAK2863297.1"/>
    <property type="molecule type" value="Genomic_DNA"/>
</dbReference>
<dbReference type="Gene3D" id="3.40.570.10">
    <property type="entry name" value="Extracellular Endonuclease, subunit A"/>
    <property type="match status" value="1"/>
</dbReference>
<feature type="chain" id="PRO_5041720771" description="Endonuclease domain-containing 1 protein-like" evidence="1">
    <location>
        <begin position="26"/>
        <end position="303"/>
    </location>
</feature>
<accession>A0AA88T547</accession>
<dbReference type="Proteomes" id="UP001187415">
    <property type="component" value="Unassembled WGS sequence"/>
</dbReference>
<evidence type="ECO:0000313" key="5">
    <source>
        <dbReference type="Proteomes" id="UP001187415"/>
    </source>
</evidence>
<dbReference type="SMART" id="SM00892">
    <property type="entry name" value="Endonuclease_NS"/>
    <property type="match status" value="1"/>
</dbReference>
<dbReference type="GO" id="GO:0003676">
    <property type="term" value="F:nucleic acid binding"/>
    <property type="evidence" value="ECO:0007669"/>
    <property type="project" value="InterPro"/>
</dbReference>
<evidence type="ECO:0000259" key="2">
    <source>
        <dbReference type="SMART" id="SM00477"/>
    </source>
</evidence>
<sequence>MTSLKTWCLLSLSVLLLLLIAPTEAKVVQSMSECKGFLLKENPPRIPGILINYEVMNPNRYKILCQTYKDKPRFLTLYDTKNKIPVFSAYKYRGSKGKTAQNVRWKTEPQLEDLPNMCNGKFQVKNQSSNNDYKHNTKYNMGQLFPAAHAFKKNDNISTFTLTNVVPQVKSFNQGSWAKMERCVKCLFQKYCINSDNVPEGFVVTGTKPGTETLNQKVNIPSVLWSAFCCYSKKENKWLSGAHWGNNVADDSTSKYLEMKTLEELRQELEIKAFPKADEMFTLNDISKIYPEINRDGSCHCPR</sequence>
<proteinExistence type="predicted"/>
<dbReference type="Pfam" id="PF01223">
    <property type="entry name" value="Endonuclease_NS"/>
    <property type="match status" value="1"/>
</dbReference>
<dbReference type="SUPFAM" id="SSF54060">
    <property type="entry name" value="His-Me finger endonucleases"/>
    <property type="match status" value="1"/>
</dbReference>
<dbReference type="SMART" id="SM00477">
    <property type="entry name" value="NUC"/>
    <property type="match status" value="1"/>
</dbReference>
<evidence type="ECO:0000259" key="3">
    <source>
        <dbReference type="SMART" id="SM00892"/>
    </source>
</evidence>
<name>A0AA88T547_CHASR</name>
<feature type="domain" description="DNA/RNA non-specific endonuclease/pyrophosphatase/phosphodiesterase" evidence="3">
    <location>
        <begin position="70"/>
        <end position="280"/>
    </location>
</feature>
<keyword evidence="5" id="KW-1185">Reference proteome</keyword>
<gene>
    <name evidence="4" type="ORF">Q5P01_002830</name>
</gene>
<comment type="caution">
    <text evidence="4">The sequence shown here is derived from an EMBL/GenBank/DDBJ whole genome shotgun (WGS) entry which is preliminary data.</text>
</comment>
<keyword evidence="1" id="KW-0732">Signal</keyword>
<protein>
    <recommendedName>
        <fullName evidence="6">Endonuclease domain-containing 1 protein-like</fullName>
    </recommendedName>
</protein>
<evidence type="ECO:0008006" key="6">
    <source>
        <dbReference type="Google" id="ProtNLM"/>
    </source>
</evidence>
<dbReference type="PANTHER" id="PTHR21472">
    <property type="entry name" value="ENDONUCLEASE DOMAIN-CONTAINING 1 PROTEIN ENDOD1"/>
    <property type="match status" value="1"/>
</dbReference>
<dbReference type="InterPro" id="IPR001604">
    <property type="entry name" value="Endo_G_ENPP1-like_dom"/>
</dbReference>
<dbReference type="InterPro" id="IPR044925">
    <property type="entry name" value="His-Me_finger_sf"/>
</dbReference>
<organism evidence="4 5">
    <name type="scientific">Channa striata</name>
    <name type="common">Snakehead murrel</name>
    <name type="synonym">Ophicephalus striatus</name>
    <dbReference type="NCBI Taxonomy" id="64152"/>
    <lineage>
        <taxon>Eukaryota</taxon>
        <taxon>Metazoa</taxon>
        <taxon>Chordata</taxon>
        <taxon>Craniata</taxon>
        <taxon>Vertebrata</taxon>
        <taxon>Euteleostomi</taxon>
        <taxon>Actinopterygii</taxon>
        <taxon>Neopterygii</taxon>
        <taxon>Teleostei</taxon>
        <taxon>Neoteleostei</taxon>
        <taxon>Acanthomorphata</taxon>
        <taxon>Anabantaria</taxon>
        <taxon>Anabantiformes</taxon>
        <taxon>Channoidei</taxon>
        <taxon>Channidae</taxon>
        <taxon>Channa</taxon>
    </lineage>
</organism>
<dbReference type="AlphaFoldDB" id="A0AA88T547"/>